<dbReference type="EMBL" id="SSMC01000003">
    <property type="protein sequence ID" value="THD66599.1"/>
    <property type="molecule type" value="Genomic_DNA"/>
</dbReference>
<gene>
    <name evidence="1" type="ORF">E7Z59_12465</name>
</gene>
<comment type="caution">
    <text evidence="1">The sequence shown here is derived from an EMBL/GenBank/DDBJ whole genome shotgun (WGS) entry which is preliminary data.</text>
</comment>
<dbReference type="Proteomes" id="UP000305939">
    <property type="component" value="Unassembled WGS sequence"/>
</dbReference>
<proteinExistence type="predicted"/>
<accession>A0A4S3LYD6</accession>
<keyword evidence="2" id="KW-1185">Reference proteome</keyword>
<dbReference type="OrthoDB" id="1160874at2"/>
<protein>
    <submittedName>
        <fullName evidence="1">Uncharacterized protein</fullName>
    </submittedName>
</protein>
<reference evidence="1 2" key="1">
    <citation type="submission" date="2019-04" db="EMBL/GenBank/DDBJ databases">
        <title>Draft genome sequence of Robertkochia marina CC-AMO-30D.</title>
        <authorList>
            <person name="Hameed A."/>
            <person name="Lin S.-Y."/>
            <person name="Shahina M."/>
            <person name="Lai W.-A."/>
            <person name="Young C.-C."/>
        </authorList>
    </citation>
    <scope>NUCLEOTIDE SEQUENCE [LARGE SCALE GENOMIC DNA]</scope>
    <source>
        <strain evidence="1 2">CC-AMO-30D</strain>
    </source>
</reference>
<sequence length="165" mass="19075">MTIDHLEERVKDYSLSINKVLEKKQRWRSTTKDLLVNTLKAIEEKYKIGWVVQELNWMFYNESVNLTFKELPGSILNSSGQIKEGDFITGGSLVFSQAQNGDVVVFILFPQVENLVVDKNSMDLGTYRPETVTERLIIEKVDEFLKEMIRWEVPAQDHKIGFMSG</sequence>
<name>A0A4S3LYD6_9FLAO</name>
<evidence type="ECO:0000313" key="1">
    <source>
        <dbReference type="EMBL" id="THD66599.1"/>
    </source>
</evidence>
<evidence type="ECO:0000313" key="2">
    <source>
        <dbReference type="Proteomes" id="UP000305939"/>
    </source>
</evidence>
<organism evidence="1 2">
    <name type="scientific">Robertkochia marina</name>
    <dbReference type="NCBI Taxonomy" id="1227945"/>
    <lineage>
        <taxon>Bacteria</taxon>
        <taxon>Pseudomonadati</taxon>
        <taxon>Bacteroidota</taxon>
        <taxon>Flavobacteriia</taxon>
        <taxon>Flavobacteriales</taxon>
        <taxon>Flavobacteriaceae</taxon>
        <taxon>Robertkochia</taxon>
    </lineage>
</organism>
<dbReference type="AlphaFoldDB" id="A0A4S3LYD6"/>
<dbReference type="RefSeq" id="WP_136336671.1">
    <property type="nucleotide sequence ID" value="NZ_QXMP01000003.1"/>
</dbReference>